<sequence>MAPVRNGRCQFLFLRWQDKKHLSIIKNAQKQGLKSMKNNFKIVEKLQKTRKYTKKSIVKKLEKVINL</sequence>
<reference evidence="2 3" key="1">
    <citation type="journal article" date="2017" name="Genome Med.">
        <title>A novel Ruminococcus gnavus clade enriched in inflammatory bowel disease patients.</title>
        <authorList>
            <person name="Hall A.B."/>
            <person name="Yassour M."/>
            <person name="Sauk J."/>
            <person name="Garner A."/>
            <person name="Jiang X."/>
            <person name="Arthur T."/>
            <person name="Lagoudas G.K."/>
            <person name="Vatanen T."/>
            <person name="Fornelos N."/>
            <person name="Wilson R."/>
            <person name="Bertha M."/>
            <person name="Cohen M."/>
            <person name="Garber J."/>
            <person name="Khalili H."/>
            <person name="Gevers D."/>
            <person name="Ananthakrishnan A.N."/>
            <person name="Kugathasan S."/>
            <person name="Lander E.S."/>
            <person name="Blainey P."/>
            <person name="Vlamakis H."/>
            <person name="Xavier R.J."/>
            <person name="Huttenhower C."/>
        </authorList>
    </citation>
    <scope>NUCLEOTIDE SEQUENCE [LARGE SCALE GENOMIC DNA]</scope>
    <source>
        <strain evidence="2 3">RJX1125</strain>
    </source>
</reference>
<dbReference type="EMBL" id="NIHT01000017">
    <property type="protein sequence ID" value="PLT73516.1"/>
    <property type="molecule type" value="Genomic_DNA"/>
</dbReference>
<dbReference type="Proteomes" id="UP000235093">
    <property type="component" value="Unassembled WGS sequence"/>
</dbReference>
<dbReference type="RefSeq" id="WP_101884147.1">
    <property type="nucleotide sequence ID" value="NZ_BAABXV010000001.1"/>
</dbReference>
<evidence type="ECO:0000313" key="2">
    <source>
        <dbReference type="EMBL" id="PLT73516.1"/>
    </source>
</evidence>
<accession>A0A2N5PEF2</accession>
<dbReference type="AlphaFoldDB" id="A0A2N5PEF2"/>
<protein>
    <submittedName>
        <fullName evidence="2">Uncharacterized protein</fullName>
    </submittedName>
</protein>
<reference evidence="1" key="2">
    <citation type="submission" date="2022-11" db="EMBL/GenBank/DDBJ databases">
        <title>Temperate bacteriophages infecting mucin-degrading bacterium Ruminococcus gnavus from the human gut.</title>
        <authorList>
            <person name="Buttimer C."/>
        </authorList>
    </citation>
    <scope>NUCLEOTIDE SEQUENCE</scope>
    <source>
        <strain evidence="1">CCUG 52279</strain>
    </source>
</reference>
<proteinExistence type="predicted"/>
<name>A0A2N5PEF2_MEDGN</name>
<evidence type="ECO:0000313" key="3">
    <source>
        <dbReference type="Proteomes" id="UP000235093"/>
    </source>
</evidence>
<organism evidence="2 3">
    <name type="scientific">Mediterraneibacter gnavus</name>
    <name type="common">Ruminococcus gnavus</name>
    <dbReference type="NCBI Taxonomy" id="33038"/>
    <lineage>
        <taxon>Bacteria</taxon>
        <taxon>Bacillati</taxon>
        <taxon>Bacillota</taxon>
        <taxon>Clostridia</taxon>
        <taxon>Lachnospirales</taxon>
        <taxon>Lachnospiraceae</taxon>
        <taxon>Mediterraneibacter</taxon>
    </lineage>
</organism>
<gene>
    <name evidence="2" type="ORF">CDL23_11125</name>
    <name evidence="1" type="ORF">OZZ16_08990</name>
</gene>
<dbReference type="Proteomes" id="UP001076974">
    <property type="component" value="Unassembled WGS sequence"/>
</dbReference>
<dbReference type="EMBL" id="JAPRBD010000009">
    <property type="protein sequence ID" value="MCZ0690044.1"/>
    <property type="molecule type" value="Genomic_DNA"/>
</dbReference>
<comment type="caution">
    <text evidence="2">The sequence shown here is derived from an EMBL/GenBank/DDBJ whole genome shotgun (WGS) entry which is preliminary data.</text>
</comment>
<evidence type="ECO:0000313" key="1">
    <source>
        <dbReference type="EMBL" id="MCZ0690044.1"/>
    </source>
</evidence>